<dbReference type="Pfam" id="PF08447">
    <property type="entry name" value="PAS_3"/>
    <property type="match status" value="1"/>
</dbReference>
<dbReference type="NCBIfam" id="TIGR00229">
    <property type="entry name" value="sensory_box"/>
    <property type="match status" value="1"/>
</dbReference>
<dbReference type="SUPFAM" id="SSF55785">
    <property type="entry name" value="PYP-like sensor domain (PAS domain)"/>
    <property type="match status" value="2"/>
</dbReference>
<dbReference type="InterPro" id="IPR011006">
    <property type="entry name" value="CheY-like_superfamily"/>
</dbReference>
<feature type="region of interest" description="Disordered" evidence="7">
    <location>
        <begin position="59"/>
        <end position="78"/>
    </location>
</feature>
<evidence type="ECO:0000313" key="11">
    <source>
        <dbReference type="EMBL" id="MFD1782462.1"/>
    </source>
</evidence>
<dbReference type="PANTHER" id="PTHR43047">
    <property type="entry name" value="TWO-COMPONENT HISTIDINE PROTEIN KINASE"/>
    <property type="match status" value="1"/>
</dbReference>
<dbReference type="InterPro" id="IPR036890">
    <property type="entry name" value="HATPase_C_sf"/>
</dbReference>
<dbReference type="InterPro" id="IPR013655">
    <property type="entry name" value="PAS_fold_3"/>
</dbReference>
<comment type="catalytic activity">
    <reaction evidence="1">
        <text>ATP + protein L-histidine = ADP + protein N-phospho-L-histidine.</text>
        <dbReference type="EC" id="2.7.13.3"/>
    </reaction>
</comment>
<dbReference type="Pfam" id="PF02518">
    <property type="entry name" value="HATPase_c"/>
    <property type="match status" value="1"/>
</dbReference>
<dbReference type="EC" id="2.7.13.3" evidence="2"/>
<dbReference type="Pfam" id="PF00989">
    <property type="entry name" value="PAS"/>
    <property type="match status" value="1"/>
</dbReference>
<keyword evidence="5" id="KW-0418">Kinase</keyword>
<reference evidence="12" key="1">
    <citation type="journal article" date="2019" name="Int. J. Syst. Evol. Microbiol.">
        <title>The Global Catalogue of Microorganisms (GCM) 10K type strain sequencing project: providing services to taxonomists for standard genome sequencing and annotation.</title>
        <authorList>
            <consortium name="The Broad Institute Genomics Platform"/>
            <consortium name="The Broad Institute Genome Sequencing Center for Infectious Disease"/>
            <person name="Wu L."/>
            <person name="Ma J."/>
        </authorList>
    </citation>
    <scope>NUCLEOTIDE SEQUENCE [LARGE SCALE GENOMIC DNA]</scope>
    <source>
        <strain evidence="12">DFY28</strain>
    </source>
</reference>
<keyword evidence="11" id="KW-0067">ATP-binding</keyword>
<evidence type="ECO:0000256" key="6">
    <source>
        <dbReference type="PROSITE-ProRule" id="PRU00169"/>
    </source>
</evidence>
<name>A0ABW4MWU8_9CAUL</name>
<dbReference type="SUPFAM" id="SSF55874">
    <property type="entry name" value="ATPase domain of HSP90 chaperone/DNA topoisomerase II/histidine kinase"/>
    <property type="match status" value="1"/>
</dbReference>
<dbReference type="SUPFAM" id="SSF52172">
    <property type="entry name" value="CheY-like"/>
    <property type="match status" value="1"/>
</dbReference>
<keyword evidence="4" id="KW-0808">Transferase</keyword>
<dbReference type="SMART" id="SM00091">
    <property type="entry name" value="PAS"/>
    <property type="match status" value="1"/>
</dbReference>
<dbReference type="CDD" id="cd17546">
    <property type="entry name" value="REC_hyHK_CKI1_RcsC-like"/>
    <property type="match status" value="1"/>
</dbReference>
<evidence type="ECO:0000256" key="3">
    <source>
        <dbReference type="ARBA" id="ARBA00022553"/>
    </source>
</evidence>
<dbReference type="SUPFAM" id="SSF47384">
    <property type="entry name" value="Homodimeric domain of signal transducing histidine kinase"/>
    <property type="match status" value="1"/>
</dbReference>
<dbReference type="Gene3D" id="3.30.450.20">
    <property type="entry name" value="PAS domain"/>
    <property type="match status" value="2"/>
</dbReference>
<dbReference type="InterPro" id="IPR005467">
    <property type="entry name" value="His_kinase_dom"/>
</dbReference>
<dbReference type="Gene3D" id="3.30.565.10">
    <property type="entry name" value="Histidine kinase-like ATPase, C-terminal domain"/>
    <property type="match status" value="1"/>
</dbReference>
<dbReference type="SMART" id="SM00388">
    <property type="entry name" value="HisKA"/>
    <property type="match status" value="1"/>
</dbReference>
<sequence length="624" mass="67286">MGRRTSGPAQADWEAAAWFFEHTADALVIVKDGRIARANRAWTVLTGWSPEETVGRSFGDLLHSEDSPPERRPALKPGESTVREVRLLSKASGWLWMRVRAARAQDGSALVAMQDITDERRRRNEAQQSRRAATLLGQAAGIQVFRYDPVADVAVPDALSADAEGPRQEVAAACWRESVHPDDLAAVELAWEQTRRTGEAASAEYRLLVDGHWRRVRATWQGLARRHTGDWDMLVITQDITELADARDAALAAAEAKSQFLANISHEIRTPMNGLLGALHVLKAEQSVAGDRALIEAALACGATLSQLLDDIIDFSRVEAGKVELSPEPVDLQAALDVVAEMLRPAAESRGLYLSCETPAGAGWARLDPIRLRQMLFNLLGNAVKFTEQGGVRMRLSARGQGRRQRVRIEIEDTGIGVPAAAQARLFERFEQGDGSTTRRFGGSGLGLAVSKALAEQMGGRIGFKSREGRGSTFWIDVPAPACAPPAASAEPKPSWLQGLRVLVVEDNATNRLVATRMLGALGAIVDTAVDGADGVRRAAACAYDVIFMDIQMPVMDGIEATRQIRALPGPAAQTPIVATTANVMAHQVETYRQVGMDGHVAKPISPAALLVEIARLSGEAEAA</sequence>
<dbReference type="SMART" id="SM00387">
    <property type="entry name" value="HATPase_c"/>
    <property type="match status" value="1"/>
</dbReference>
<dbReference type="PROSITE" id="PS50110">
    <property type="entry name" value="RESPONSE_REGULATORY"/>
    <property type="match status" value="1"/>
</dbReference>
<dbReference type="Gene3D" id="1.10.287.130">
    <property type="match status" value="1"/>
</dbReference>
<evidence type="ECO:0000256" key="4">
    <source>
        <dbReference type="ARBA" id="ARBA00022679"/>
    </source>
</evidence>
<dbReference type="GO" id="GO:0005524">
    <property type="term" value="F:ATP binding"/>
    <property type="evidence" value="ECO:0007669"/>
    <property type="project" value="UniProtKB-KW"/>
</dbReference>
<dbReference type="PRINTS" id="PR00344">
    <property type="entry name" value="BCTRLSENSOR"/>
</dbReference>
<accession>A0ABW4MWU8</accession>
<dbReference type="InterPro" id="IPR003594">
    <property type="entry name" value="HATPase_dom"/>
</dbReference>
<dbReference type="InterPro" id="IPR003661">
    <property type="entry name" value="HisK_dim/P_dom"/>
</dbReference>
<dbReference type="CDD" id="cd16922">
    <property type="entry name" value="HATPase_EvgS-ArcB-TorS-like"/>
    <property type="match status" value="1"/>
</dbReference>
<keyword evidence="12" id="KW-1185">Reference proteome</keyword>
<dbReference type="PROSITE" id="PS50109">
    <property type="entry name" value="HIS_KIN"/>
    <property type="match status" value="1"/>
</dbReference>
<feature type="modified residue" description="4-aspartylphosphate" evidence="6">
    <location>
        <position position="550"/>
    </location>
</feature>
<evidence type="ECO:0000256" key="7">
    <source>
        <dbReference type="SAM" id="MobiDB-lite"/>
    </source>
</evidence>
<dbReference type="CDD" id="cd00130">
    <property type="entry name" value="PAS"/>
    <property type="match status" value="2"/>
</dbReference>
<evidence type="ECO:0000259" key="8">
    <source>
        <dbReference type="PROSITE" id="PS50109"/>
    </source>
</evidence>
<dbReference type="PROSITE" id="PS50112">
    <property type="entry name" value="PAS"/>
    <property type="match status" value="1"/>
</dbReference>
<evidence type="ECO:0000256" key="1">
    <source>
        <dbReference type="ARBA" id="ARBA00000085"/>
    </source>
</evidence>
<evidence type="ECO:0000259" key="10">
    <source>
        <dbReference type="PROSITE" id="PS50112"/>
    </source>
</evidence>
<dbReference type="CDD" id="cd00082">
    <property type="entry name" value="HisKA"/>
    <property type="match status" value="1"/>
</dbReference>
<gene>
    <name evidence="11" type="ORF">ACFSC0_03570</name>
</gene>
<keyword evidence="3 6" id="KW-0597">Phosphoprotein</keyword>
<dbReference type="InterPro" id="IPR036097">
    <property type="entry name" value="HisK_dim/P_sf"/>
</dbReference>
<evidence type="ECO:0000256" key="5">
    <source>
        <dbReference type="ARBA" id="ARBA00022777"/>
    </source>
</evidence>
<dbReference type="PANTHER" id="PTHR43047:SF64">
    <property type="entry name" value="HISTIDINE KINASE CONTAINING CHEY-HOMOLOGOUS RECEIVER DOMAIN AND PAS DOMAIN-RELATED"/>
    <property type="match status" value="1"/>
</dbReference>
<dbReference type="SMART" id="SM00448">
    <property type="entry name" value="REC"/>
    <property type="match status" value="1"/>
</dbReference>
<protein>
    <recommendedName>
        <fullName evidence="2">histidine kinase</fullName>
        <ecNumber evidence="2">2.7.13.3</ecNumber>
    </recommendedName>
</protein>
<dbReference type="Gene3D" id="3.40.50.2300">
    <property type="match status" value="1"/>
</dbReference>
<dbReference type="EMBL" id="JBHUEY010000001">
    <property type="protein sequence ID" value="MFD1782462.1"/>
    <property type="molecule type" value="Genomic_DNA"/>
</dbReference>
<dbReference type="InterPro" id="IPR013767">
    <property type="entry name" value="PAS_fold"/>
</dbReference>
<comment type="caution">
    <text evidence="11">The sequence shown here is derived from an EMBL/GenBank/DDBJ whole genome shotgun (WGS) entry which is preliminary data.</text>
</comment>
<keyword evidence="11" id="KW-0547">Nucleotide-binding</keyword>
<evidence type="ECO:0000259" key="9">
    <source>
        <dbReference type="PROSITE" id="PS50110"/>
    </source>
</evidence>
<evidence type="ECO:0000256" key="2">
    <source>
        <dbReference type="ARBA" id="ARBA00012438"/>
    </source>
</evidence>
<feature type="domain" description="PAS" evidence="10">
    <location>
        <begin position="32"/>
        <end position="66"/>
    </location>
</feature>
<dbReference type="InterPro" id="IPR001789">
    <property type="entry name" value="Sig_transdc_resp-reg_receiver"/>
</dbReference>
<dbReference type="InterPro" id="IPR000014">
    <property type="entry name" value="PAS"/>
</dbReference>
<feature type="domain" description="Response regulatory" evidence="9">
    <location>
        <begin position="501"/>
        <end position="618"/>
    </location>
</feature>
<proteinExistence type="predicted"/>
<dbReference type="Proteomes" id="UP001597237">
    <property type="component" value="Unassembled WGS sequence"/>
</dbReference>
<organism evidence="11 12">
    <name type="scientific">Phenylobacterium terrae</name>
    <dbReference type="NCBI Taxonomy" id="2665495"/>
    <lineage>
        <taxon>Bacteria</taxon>
        <taxon>Pseudomonadati</taxon>
        <taxon>Pseudomonadota</taxon>
        <taxon>Alphaproteobacteria</taxon>
        <taxon>Caulobacterales</taxon>
        <taxon>Caulobacteraceae</taxon>
        <taxon>Phenylobacterium</taxon>
    </lineage>
</organism>
<feature type="compositionally biased region" description="Basic and acidic residues" evidence="7">
    <location>
        <begin position="62"/>
        <end position="73"/>
    </location>
</feature>
<dbReference type="Pfam" id="PF00512">
    <property type="entry name" value="HisKA"/>
    <property type="match status" value="1"/>
</dbReference>
<feature type="domain" description="Histidine kinase" evidence="8">
    <location>
        <begin position="263"/>
        <end position="482"/>
    </location>
</feature>
<dbReference type="RefSeq" id="WP_377280484.1">
    <property type="nucleotide sequence ID" value="NZ_JBHRSI010000001.1"/>
</dbReference>
<dbReference type="InterPro" id="IPR004358">
    <property type="entry name" value="Sig_transdc_His_kin-like_C"/>
</dbReference>
<evidence type="ECO:0000313" key="12">
    <source>
        <dbReference type="Proteomes" id="UP001597237"/>
    </source>
</evidence>
<dbReference type="InterPro" id="IPR035965">
    <property type="entry name" value="PAS-like_dom_sf"/>
</dbReference>
<dbReference type="Pfam" id="PF00072">
    <property type="entry name" value="Response_reg"/>
    <property type="match status" value="1"/>
</dbReference>